<keyword evidence="1" id="KW-1133">Transmembrane helix</keyword>
<organism evidence="2">
    <name type="scientific">bioreactor metagenome</name>
    <dbReference type="NCBI Taxonomy" id="1076179"/>
    <lineage>
        <taxon>unclassified sequences</taxon>
        <taxon>metagenomes</taxon>
        <taxon>ecological metagenomes</taxon>
    </lineage>
</organism>
<keyword evidence="1" id="KW-0812">Transmembrane</keyword>
<dbReference type="EMBL" id="VSSQ01104464">
    <property type="protein sequence ID" value="MPN44938.1"/>
    <property type="molecule type" value="Genomic_DNA"/>
</dbReference>
<accession>A0A645I107</accession>
<evidence type="ECO:0000313" key="2">
    <source>
        <dbReference type="EMBL" id="MPN44938.1"/>
    </source>
</evidence>
<evidence type="ECO:0000256" key="1">
    <source>
        <dbReference type="SAM" id="Phobius"/>
    </source>
</evidence>
<protein>
    <submittedName>
        <fullName evidence="2">Uncharacterized protein</fullName>
    </submittedName>
</protein>
<dbReference type="AlphaFoldDB" id="A0A645I107"/>
<feature type="transmembrane region" description="Helical" evidence="1">
    <location>
        <begin position="112"/>
        <end position="137"/>
    </location>
</feature>
<gene>
    <name evidence="2" type="ORF">SDC9_192505</name>
</gene>
<reference evidence="2" key="1">
    <citation type="submission" date="2019-08" db="EMBL/GenBank/DDBJ databases">
        <authorList>
            <person name="Kucharzyk K."/>
            <person name="Murdoch R.W."/>
            <person name="Higgins S."/>
            <person name="Loffler F."/>
        </authorList>
    </citation>
    <scope>NUCLEOTIDE SEQUENCE</scope>
</reference>
<name>A0A645I107_9ZZZZ</name>
<proteinExistence type="predicted"/>
<keyword evidence="1" id="KW-0472">Membrane</keyword>
<feature type="transmembrane region" description="Helical" evidence="1">
    <location>
        <begin position="84"/>
        <end position="106"/>
    </location>
</feature>
<comment type="caution">
    <text evidence="2">The sequence shown here is derived from an EMBL/GenBank/DDBJ whole genome shotgun (WGS) entry which is preliminary data.</text>
</comment>
<sequence length="150" mass="17088">MNYIAHIKVNANYKKYDDIKTYVDNLVMSKDDKLELMAYLEDFAADLSSQGKTKAEAVQIAINQFRVQEFSSISKNNSVLNLPIHYYLLGYVLVDIVLVVVLALLTNTVFHVYFWLSAFEFTLAAYGVGFLGLFFLYKIFDAAISKKINS</sequence>